<sequence length="172" mass="18480">MQWQRPKFSGLAEKSMRMSQIAGLATLIAALTVSTGCTRLRSHQGYIGDQTLLNSVQPGVDNKESVQASLGRPTFVGQFDQNDWYYYSRDAKQLAFSQPEADKQFVLKVRFDAAGNVASISQTGTELISKISPEGDKTPTLGRDSSLFEEIFGNIGAVGAGGSQGATPNSPN</sequence>
<dbReference type="Pfam" id="PF04355">
    <property type="entry name" value="BamE"/>
    <property type="match status" value="1"/>
</dbReference>
<reference evidence="4 5" key="1">
    <citation type="submission" date="2018-12" db="EMBL/GenBank/DDBJ databases">
        <authorList>
            <person name="Kim S.-J."/>
            <person name="Jung G.-Y."/>
        </authorList>
    </citation>
    <scope>NUCLEOTIDE SEQUENCE [LARGE SCALE GENOMIC DNA]</scope>
    <source>
        <strain evidence="4 5">03SU3-P</strain>
    </source>
</reference>
<dbReference type="GO" id="GO:0019867">
    <property type="term" value="C:outer membrane"/>
    <property type="evidence" value="ECO:0007669"/>
    <property type="project" value="InterPro"/>
</dbReference>
<protein>
    <submittedName>
        <fullName evidence="4">Outer membrane protein assembly factor BamE</fullName>
    </submittedName>
</protein>
<evidence type="ECO:0000259" key="3">
    <source>
        <dbReference type="Pfam" id="PF04355"/>
    </source>
</evidence>
<evidence type="ECO:0000313" key="5">
    <source>
        <dbReference type="Proteomes" id="UP000268553"/>
    </source>
</evidence>
<dbReference type="AlphaFoldDB" id="A0A426RQJ8"/>
<evidence type="ECO:0000256" key="1">
    <source>
        <dbReference type="ARBA" id="ARBA00022729"/>
    </source>
</evidence>
<accession>A0A426RQJ8</accession>
<keyword evidence="1" id="KW-0732">Signal</keyword>
<comment type="caution">
    <text evidence="4">The sequence shown here is derived from an EMBL/GenBank/DDBJ whole genome shotgun (WGS) entry which is preliminary data.</text>
</comment>
<feature type="domain" description="Outer membrane protein assembly factor BamE" evidence="3">
    <location>
        <begin position="45"/>
        <end position="120"/>
    </location>
</feature>
<keyword evidence="2" id="KW-0472">Membrane</keyword>
<evidence type="ECO:0000256" key="2">
    <source>
        <dbReference type="ARBA" id="ARBA00023136"/>
    </source>
</evidence>
<dbReference type="OrthoDB" id="7160681at2"/>
<gene>
    <name evidence="4" type="ORF">D7D48_09905</name>
</gene>
<name>A0A426RQJ8_9SPHN</name>
<dbReference type="InterPro" id="IPR037873">
    <property type="entry name" value="BamE-like"/>
</dbReference>
<evidence type="ECO:0000313" key="4">
    <source>
        <dbReference type="EMBL" id="RRQ51267.1"/>
    </source>
</evidence>
<organism evidence="4 5">
    <name type="scientific">Sphingorhabdus wooponensis</name>
    <dbReference type="NCBI Taxonomy" id="940136"/>
    <lineage>
        <taxon>Bacteria</taxon>
        <taxon>Pseudomonadati</taxon>
        <taxon>Pseudomonadota</taxon>
        <taxon>Alphaproteobacteria</taxon>
        <taxon>Sphingomonadales</taxon>
        <taxon>Sphingomonadaceae</taxon>
        <taxon>Sphingorhabdus</taxon>
    </lineage>
</organism>
<dbReference type="Proteomes" id="UP000268553">
    <property type="component" value="Unassembled WGS sequence"/>
</dbReference>
<dbReference type="InterPro" id="IPR007450">
    <property type="entry name" value="BamE_dom"/>
</dbReference>
<keyword evidence="5" id="KW-1185">Reference proteome</keyword>
<dbReference type="Gene3D" id="3.30.1450.10">
    <property type="match status" value="1"/>
</dbReference>
<proteinExistence type="predicted"/>
<dbReference type="EMBL" id="RWJI01000002">
    <property type="protein sequence ID" value="RRQ51267.1"/>
    <property type="molecule type" value="Genomic_DNA"/>
</dbReference>